<feature type="compositionally biased region" description="Low complexity" evidence="1">
    <location>
        <begin position="35"/>
        <end position="59"/>
    </location>
</feature>
<feature type="region of interest" description="Disordered" evidence="1">
    <location>
        <begin position="22"/>
        <end position="79"/>
    </location>
</feature>
<sequence length="79" mass="8056">MCGGLVGKALDIVGINPASAAESSAKRAQADAEARAQQQTAQAEQKAATAANAQTQMARRALRENSLLSSDSARTTLGV</sequence>
<feature type="compositionally biased region" description="Polar residues" evidence="1">
    <location>
        <begin position="66"/>
        <end position="79"/>
    </location>
</feature>
<comment type="caution">
    <text evidence="2">The sequence shown here is derived from an EMBL/GenBank/DDBJ whole genome shotgun (WGS) entry which is preliminary data.</text>
</comment>
<gene>
    <name evidence="2" type="ORF">P353_22375</name>
</gene>
<evidence type="ECO:0000313" key="2">
    <source>
        <dbReference type="EMBL" id="KGH26279.1"/>
    </source>
</evidence>
<protein>
    <submittedName>
        <fullName evidence="2">Uncharacterized protein</fullName>
    </submittedName>
</protein>
<dbReference type="Proteomes" id="UP000029553">
    <property type="component" value="Unassembled WGS sequence"/>
</dbReference>
<organism evidence="2 3">
    <name type="scientific">Comamonas testosteroni</name>
    <name type="common">Pseudomonas testosteroni</name>
    <dbReference type="NCBI Taxonomy" id="285"/>
    <lineage>
        <taxon>Bacteria</taxon>
        <taxon>Pseudomonadati</taxon>
        <taxon>Pseudomonadota</taxon>
        <taxon>Betaproteobacteria</taxon>
        <taxon>Burkholderiales</taxon>
        <taxon>Comamonadaceae</taxon>
        <taxon>Comamonas</taxon>
    </lineage>
</organism>
<feature type="compositionally biased region" description="Basic and acidic residues" evidence="1">
    <location>
        <begin position="24"/>
        <end position="34"/>
    </location>
</feature>
<reference evidence="2 3" key="1">
    <citation type="submission" date="2013-09" db="EMBL/GenBank/DDBJ databases">
        <title>High correlation between genotypes and phenotypes of environmental bacteria Comamonas testosteroni strains.</title>
        <authorList>
            <person name="Liu L."/>
            <person name="Zhu W."/>
            <person name="Xia X."/>
            <person name="Xu B."/>
            <person name="Luo M."/>
            <person name="Wang G."/>
        </authorList>
    </citation>
    <scope>NUCLEOTIDE SEQUENCE [LARGE SCALE GENOMIC DNA]</scope>
    <source>
        <strain evidence="2 3">JL40</strain>
    </source>
</reference>
<dbReference type="AlphaFoldDB" id="A0A096F8G5"/>
<evidence type="ECO:0000313" key="3">
    <source>
        <dbReference type="Proteomes" id="UP000029553"/>
    </source>
</evidence>
<evidence type="ECO:0000256" key="1">
    <source>
        <dbReference type="SAM" id="MobiDB-lite"/>
    </source>
</evidence>
<name>A0A096F8G5_COMTE</name>
<dbReference type="EMBL" id="AWOR01000069">
    <property type="protein sequence ID" value="KGH26279.1"/>
    <property type="molecule type" value="Genomic_DNA"/>
</dbReference>
<proteinExistence type="predicted"/>
<accession>A0A096F8G5</accession>